<reference evidence="13" key="1">
    <citation type="submission" date="2022-11" db="UniProtKB">
        <authorList>
            <consortium name="WormBaseParasite"/>
        </authorList>
    </citation>
    <scope>IDENTIFICATION</scope>
</reference>
<dbReference type="GO" id="GO:0030182">
    <property type="term" value="P:neuron differentiation"/>
    <property type="evidence" value="ECO:0007669"/>
    <property type="project" value="TreeGrafter"/>
</dbReference>
<evidence type="ECO:0000256" key="7">
    <source>
        <dbReference type="ARBA" id="ARBA00023157"/>
    </source>
</evidence>
<evidence type="ECO:0000256" key="8">
    <source>
        <dbReference type="ARBA" id="ARBA00023288"/>
    </source>
</evidence>
<dbReference type="PRINTS" id="PR01349">
    <property type="entry name" value="WNTPROTEIN"/>
</dbReference>
<dbReference type="GO" id="GO:0005109">
    <property type="term" value="F:frizzled binding"/>
    <property type="evidence" value="ECO:0007669"/>
    <property type="project" value="TreeGrafter"/>
</dbReference>
<keyword evidence="5" id="KW-0272">Extracellular matrix</keyword>
<feature type="region of interest" description="Disordered" evidence="10">
    <location>
        <begin position="275"/>
        <end position="294"/>
    </location>
</feature>
<evidence type="ECO:0000256" key="9">
    <source>
        <dbReference type="RuleBase" id="RU003500"/>
    </source>
</evidence>
<dbReference type="SMART" id="SM00097">
    <property type="entry name" value="WNT1"/>
    <property type="match status" value="1"/>
</dbReference>
<keyword evidence="3 9" id="KW-0217">Developmental protein</keyword>
<proteinExistence type="inferred from homology"/>
<dbReference type="InterPro" id="IPR005817">
    <property type="entry name" value="Wnt"/>
</dbReference>
<dbReference type="AlphaFoldDB" id="A0A914WVR4"/>
<dbReference type="WBParaSite" id="PSAMB.scaffold5589size11331.g26946.t1">
    <property type="protein sequence ID" value="PSAMB.scaffold5589size11331.g26946.t1"/>
    <property type="gene ID" value="PSAMB.scaffold5589size11331.g26946"/>
</dbReference>
<dbReference type="GO" id="GO:0045165">
    <property type="term" value="P:cell fate commitment"/>
    <property type="evidence" value="ECO:0007669"/>
    <property type="project" value="TreeGrafter"/>
</dbReference>
<evidence type="ECO:0000256" key="1">
    <source>
        <dbReference type="ARBA" id="ARBA00004498"/>
    </source>
</evidence>
<keyword evidence="8" id="KW-0449">Lipoprotein</keyword>
<accession>A0A914WVR4</accession>
<evidence type="ECO:0000256" key="4">
    <source>
        <dbReference type="ARBA" id="ARBA00022525"/>
    </source>
</evidence>
<evidence type="ECO:0000313" key="13">
    <source>
        <dbReference type="WBParaSite" id="PSAMB.scaffold5589size11331.g26946.t1"/>
    </source>
</evidence>
<dbReference type="PANTHER" id="PTHR12027:SF37">
    <property type="entry name" value="PROTEIN WNT"/>
    <property type="match status" value="1"/>
</dbReference>
<dbReference type="Pfam" id="PF00110">
    <property type="entry name" value="wnt"/>
    <property type="match status" value="2"/>
</dbReference>
<evidence type="ECO:0000256" key="3">
    <source>
        <dbReference type="ARBA" id="ARBA00022473"/>
    </source>
</evidence>
<dbReference type="GO" id="GO:0000902">
    <property type="term" value="P:cell morphogenesis"/>
    <property type="evidence" value="ECO:0007669"/>
    <property type="project" value="UniProtKB-ARBA"/>
</dbReference>
<dbReference type="GO" id="GO:0060070">
    <property type="term" value="P:canonical Wnt signaling pathway"/>
    <property type="evidence" value="ECO:0007669"/>
    <property type="project" value="TreeGrafter"/>
</dbReference>
<evidence type="ECO:0000313" key="12">
    <source>
        <dbReference type="Proteomes" id="UP000887566"/>
    </source>
</evidence>
<dbReference type="FunFam" id="3.30.2460.20:FF:000001">
    <property type="entry name" value="Wnt homolog"/>
    <property type="match status" value="1"/>
</dbReference>
<dbReference type="InterPro" id="IPR018161">
    <property type="entry name" value="Wnt_CS"/>
</dbReference>
<evidence type="ECO:0000256" key="6">
    <source>
        <dbReference type="ARBA" id="ARBA00022687"/>
    </source>
</evidence>
<keyword evidence="6 9" id="KW-0879">Wnt signaling pathway</keyword>
<dbReference type="PANTHER" id="PTHR12027">
    <property type="entry name" value="WNT RELATED"/>
    <property type="match status" value="1"/>
</dbReference>
<dbReference type="GO" id="GO:0005125">
    <property type="term" value="F:cytokine activity"/>
    <property type="evidence" value="ECO:0007669"/>
    <property type="project" value="TreeGrafter"/>
</dbReference>
<comment type="subcellular location">
    <subcellularLocation>
        <location evidence="1 9">Secreted</location>
        <location evidence="1 9">Extracellular space</location>
        <location evidence="1 9">Extracellular matrix</location>
    </subcellularLocation>
</comment>
<comment type="function">
    <text evidence="9">Ligand for members of the frizzled family of seven transmembrane receptors.</text>
</comment>
<feature type="signal peptide" evidence="11">
    <location>
        <begin position="1"/>
        <end position="24"/>
    </location>
</feature>
<dbReference type="PROSITE" id="PS00246">
    <property type="entry name" value="WNT1"/>
    <property type="match status" value="1"/>
</dbReference>
<protein>
    <recommendedName>
        <fullName evidence="9">Protein Wnt</fullName>
    </recommendedName>
</protein>
<sequence>MLLNWSAPVLLLFLFVVTVTPVQCSWWFLSRLQVASVGVSGTAMCNLVPGLSRRQRKLCQLHPAAMEAVSEGVKMAVSECQRQFTGDRWNCSAVESAGLGRCKCHGVSGSCTTKTCWKAVPPFEDVGRLLKAKYEHAMQVTVSQQGAALLPSAIDVRLDEPIANRTRSSRMQKNPKERVKRSELVFFEPSPDYCVRDPETGSLGTAGRRCNKTSTGADSCDLLCCGRGYDTKRVVVNEQCECKFVWCCEVKCHTCRRVVDIHTCKGAAPIPRSEFFRGPNNNSDHAASKPLDNPGRFRYSRREYTNSVA</sequence>
<evidence type="ECO:0000256" key="11">
    <source>
        <dbReference type="SAM" id="SignalP"/>
    </source>
</evidence>
<evidence type="ECO:0000256" key="5">
    <source>
        <dbReference type="ARBA" id="ARBA00022530"/>
    </source>
</evidence>
<keyword evidence="12" id="KW-1185">Reference proteome</keyword>
<keyword evidence="7" id="KW-1015">Disulfide bond</keyword>
<dbReference type="Gene3D" id="3.30.2460.20">
    <property type="match status" value="1"/>
</dbReference>
<evidence type="ECO:0000256" key="2">
    <source>
        <dbReference type="ARBA" id="ARBA00005683"/>
    </source>
</evidence>
<dbReference type="GO" id="GO:0005615">
    <property type="term" value="C:extracellular space"/>
    <property type="evidence" value="ECO:0007669"/>
    <property type="project" value="TreeGrafter"/>
</dbReference>
<dbReference type="InterPro" id="IPR043158">
    <property type="entry name" value="Wnt_C"/>
</dbReference>
<organism evidence="12 13">
    <name type="scientific">Plectus sambesii</name>
    <dbReference type="NCBI Taxonomy" id="2011161"/>
    <lineage>
        <taxon>Eukaryota</taxon>
        <taxon>Metazoa</taxon>
        <taxon>Ecdysozoa</taxon>
        <taxon>Nematoda</taxon>
        <taxon>Chromadorea</taxon>
        <taxon>Plectida</taxon>
        <taxon>Plectina</taxon>
        <taxon>Plectoidea</taxon>
        <taxon>Plectidae</taxon>
        <taxon>Plectus</taxon>
    </lineage>
</organism>
<feature type="chain" id="PRO_5036802663" description="Protein Wnt" evidence="11">
    <location>
        <begin position="25"/>
        <end position="309"/>
    </location>
</feature>
<name>A0A914WVR4_9BILA</name>
<evidence type="ECO:0000256" key="10">
    <source>
        <dbReference type="SAM" id="MobiDB-lite"/>
    </source>
</evidence>
<keyword evidence="11" id="KW-0732">Signal</keyword>
<dbReference type="Proteomes" id="UP000887566">
    <property type="component" value="Unplaced"/>
</dbReference>
<comment type="similarity">
    <text evidence="2 9">Belongs to the Wnt family.</text>
</comment>
<keyword evidence="4" id="KW-0964">Secreted</keyword>